<feature type="binding site" evidence="11">
    <location>
        <begin position="9"/>
        <end position="16"/>
    </location>
    <ligand>
        <name>ATP</name>
        <dbReference type="ChEBI" id="CHEBI:30616"/>
    </ligand>
</feature>
<dbReference type="KEGG" id="cwo:Cwoe_3208"/>
<evidence type="ECO:0000256" key="6">
    <source>
        <dbReference type="ARBA" id="ARBA00022741"/>
    </source>
</evidence>
<evidence type="ECO:0000256" key="11">
    <source>
        <dbReference type="HAMAP-Rule" id="MF_00328"/>
    </source>
</evidence>
<keyword evidence="5 11" id="KW-0808">Transferase</keyword>
<evidence type="ECO:0000256" key="8">
    <source>
        <dbReference type="ARBA" id="ARBA00022840"/>
    </source>
</evidence>
<dbReference type="RefSeq" id="WP_012934678.1">
    <property type="nucleotide sequence ID" value="NC_013739.1"/>
</dbReference>
<evidence type="ECO:0000313" key="14">
    <source>
        <dbReference type="Proteomes" id="UP000008229"/>
    </source>
</evidence>
<dbReference type="PROSITE" id="PS00856">
    <property type="entry name" value="GUANYLATE_KINASE_1"/>
    <property type="match status" value="1"/>
</dbReference>
<dbReference type="SUPFAM" id="SSF52540">
    <property type="entry name" value="P-loop containing nucleoside triphosphate hydrolases"/>
    <property type="match status" value="1"/>
</dbReference>
<evidence type="ECO:0000256" key="10">
    <source>
        <dbReference type="ARBA" id="ARBA00048594"/>
    </source>
</evidence>
<accession>D3FE11</accession>
<evidence type="ECO:0000256" key="5">
    <source>
        <dbReference type="ARBA" id="ARBA00022679"/>
    </source>
</evidence>
<dbReference type="HAMAP" id="MF_00328">
    <property type="entry name" value="Guanylate_kinase"/>
    <property type="match status" value="1"/>
</dbReference>
<dbReference type="Gene3D" id="3.30.63.10">
    <property type="entry name" value="Guanylate Kinase phosphate binding domain"/>
    <property type="match status" value="1"/>
</dbReference>
<comment type="function">
    <text evidence="1 11">Essential for recycling GMP and indirectly, cGMP.</text>
</comment>
<protein>
    <recommendedName>
        <fullName evidence="4 11">Guanylate kinase</fullName>
        <ecNumber evidence="3 11">2.7.4.8</ecNumber>
    </recommendedName>
    <alternativeName>
        <fullName evidence="9 11">GMP kinase</fullName>
    </alternativeName>
</protein>
<evidence type="ECO:0000256" key="7">
    <source>
        <dbReference type="ARBA" id="ARBA00022777"/>
    </source>
</evidence>
<dbReference type="PROSITE" id="PS50052">
    <property type="entry name" value="GUANYLATE_KINASE_2"/>
    <property type="match status" value="1"/>
</dbReference>
<keyword evidence="6 11" id="KW-0547">Nucleotide-binding</keyword>
<dbReference type="InterPro" id="IPR008145">
    <property type="entry name" value="GK/Ca_channel_bsu"/>
</dbReference>
<evidence type="ECO:0000313" key="13">
    <source>
        <dbReference type="EMBL" id="ADB51627.1"/>
    </source>
</evidence>
<evidence type="ECO:0000256" key="2">
    <source>
        <dbReference type="ARBA" id="ARBA00005790"/>
    </source>
</evidence>
<keyword evidence="7 11" id="KW-0418">Kinase</keyword>
<dbReference type="PANTHER" id="PTHR23117">
    <property type="entry name" value="GUANYLATE KINASE-RELATED"/>
    <property type="match status" value="1"/>
</dbReference>
<dbReference type="FunFam" id="3.30.63.10:FF:000002">
    <property type="entry name" value="Guanylate kinase 1"/>
    <property type="match status" value="1"/>
</dbReference>
<feature type="domain" description="Guanylate kinase-like" evidence="12">
    <location>
        <begin position="2"/>
        <end position="180"/>
    </location>
</feature>
<dbReference type="InterPro" id="IPR027417">
    <property type="entry name" value="P-loop_NTPase"/>
</dbReference>
<dbReference type="GO" id="GO:0004385">
    <property type="term" value="F:GMP kinase activity"/>
    <property type="evidence" value="ECO:0007669"/>
    <property type="project" value="UniProtKB-UniRule"/>
</dbReference>
<gene>
    <name evidence="11" type="primary">gmk</name>
    <name evidence="13" type="ordered locus">Cwoe_3208</name>
</gene>
<dbReference type="InterPro" id="IPR008144">
    <property type="entry name" value="Guanylate_kin-like_dom"/>
</dbReference>
<evidence type="ECO:0000256" key="9">
    <source>
        <dbReference type="ARBA" id="ARBA00030128"/>
    </source>
</evidence>
<keyword evidence="14" id="KW-1185">Reference proteome</keyword>
<comment type="similarity">
    <text evidence="2 11">Belongs to the guanylate kinase family.</text>
</comment>
<dbReference type="SMART" id="SM00072">
    <property type="entry name" value="GuKc"/>
    <property type="match status" value="1"/>
</dbReference>
<dbReference type="GO" id="GO:0005829">
    <property type="term" value="C:cytosol"/>
    <property type="evidence" value="ECO:0007669"/>
    <property type="project" value="TreeGrafter"/>
</dbReference>
<dbReference type="NCBIfam" id="TIGR03263">
    <property type="entry name" value="guanyl_kin"/>
    <property type="match status" value="1"/>
</dbReference>
<name>D3FE11_CONWI</name>
<dbReference type="EC" id="2.7.4.8" evidence="3 11"/>
<evidence type="ECO:0000259" key="12">
    <source>
        <dbReference type="PROSITE" id="PS50052"/>
    </source>
</evidence>
<dbReference type="Proteomes" id="UP000008229">
    <property type="component" value="Chromosome"/>
</dbReference>
<dbReference type="EMBL" id="CP001854">
    <property type="protein sequence ID" value="ADB51627.1"/>
    <property type="molecule type" value="Genomic_DNA"/>
</dbReference>
<dbReference type="HOGENOM" id="CLU_001715_1_1_11"/>
<evidence type="ECO:0000256" key="4">
    <source>
        <dbReference type="ARBA" id="ARBA00016296"/>
    </source>
</evidence>
<dbReference type="STRING" id="469383.Cwoe_3208"/>
<dbReference type="CDD" id="cd00071">
    <property type="entry name" value="GMPK"/>
    <property type="match status" value="1"/>
</dbReference>
<evidence type="ECO:0000256" key="1">
    <source>
        <dbReference type="ARBA" id="ARBA00003531"/>
    </source>
</evidence>
<proteinExistence type="inferred from homology"/>
<dbReference type="Gene3D" id="3.40.50.300">
    <property type="entry name" value="P-loop containing nucleotide triphosphate hydrolases"/>
    <property type="match status" value="1"/>
</dbReference>
<keyword evidence="8 11" id="KW-0067">ATP-binding</keyword>
<dbReference type="OrthoDB" id="9808150at2"/>
<dbReference type="InterPro" id="IPR020590">
    <property type="entry name" value="Guanylate_kinase_CS"/>
</dbReference>
<organism evidence="13 14">
    <name type="scientific">Conexibacter woesei (strain DSM 14684 / CCUG 47730 / CIP 108061 / JCM 11494 / NBRC 100937 / ID131577)</name>
    <dbReference type="NCBI Taxonomy" id="469383"/>
    <lineage>
        <taxon>Bacteria</taxon>
        <taxon>Bacillati</taxon>
        <taxon>Actinomycetota</taxon>
        <taxon>Thermoleophilia</taxon>
        <taxon>Solirubrobacterales</taxon>
        <taxon>Conexibacteraceae</taxon>
        <taxon>Conexibacter</taxon>
    </lineage>
</organism>
<dbReference type="PANTHER" id="PTHR23117:SF13">
    <property type="entry name" value="GUANYLATE KINASE"/>
    <property type="match status" value="1"/>
</dbReference>
<dbReference type="Pfam" id="PF00625">
    <property type="entry name" value="Guanylate_kin"/>
    <property type="match status" value="1"/>
</dbReference>
<dbReference type="InterPro" id="IPR017665">
    <property type="entry name" value="Guanylate_kinase"/>
</dbReference>
<dbReference type="AlphaFoldDB" id="D3FE11"/>
<evidence type="ECO:0000256" key="3">
    <source>
        <dbReference type="ARBA" id="ARBA00012961"/>
    </source>
</evidence>
<comment type="catalytic activity">
    <reaction evidence="10 11">
        <text>GMP + ATP = GDP + ADP</text>
        <dbReference type="Rhea" id="RHEA:20780"/>
        <dbReference type="ChEBI" id="CHEBI:30616"/>
        <dbReference type="ChEBI" id="CHEBI:58115"/>
        <dbReference type="ChEBI" id="CHEBI:58189"/>
        <dbReference type="ChEBI" id="CHEBI:456216"/>
        <dbReference type="EC" id="2.7.4.8"/>
    </reaction>
</comment>
<sequence>MARVFVITGPSGVGKGTLIRNLLSRVSGLELSVSATTRKPRPGEEDGVHYHFLTDEQFEERVRDGAFVEHADYSGRRYGTLRSELERRTAGGVPVVLEIEVQGARQVRETLPDAVQVFIVPPSEEALRERLVGRGTDSSDDVERRLKVAEEELTARDEFQYQVVNDRLEDAVEELERIVQSELPTG</sequence>
<reference evidence="13 14" key="1">
    <citation type="journal article" date="2010" name="Stand. Genomic Sci.">
        <title>Complete genome sequence of Conexibacter woesei type strain (ID131577).</title>
        <authorList>
            <person name="Pukall R."/>
            <person name="Lapidus A."/>
            <person name="Glavina Del Rio T."/>
            <person name="Copeland A."/>
            <person name="Tice H."/>
            <person name="Cheng J.-F."/>
            <person name="Lucas S."/>
            <person name="Chen F."/>
            <person name="Nolan M."/>
            <person name="Bruce D."/>
            <person name="Goodwin L."/>
            <person name="Pitluck S."/>
            <person name="Mavromatis K."/>
            <person name="Ivanova N."/>
            <person name="Ovchinnikova G."/>
            <person name="Pati A."/>
            <person name="Chen A."/>
            <person name="Palaniappan K."/>
            <person name="Land M."/>
            <person name="Hauser L."/>
            <person name="Chang Y.-J."/>
            <person name="Jeffries C.D."/>
            <person name="Chain P."/>
            <person name="Meincke L."/>
            <person name="Sims D."/>
            <person name="Brettin T."/>
            <person name="Detter J.C."/>
            <person name="Rohde M."/>
            <person name="Goeker M."/>
            <person name="Bristow J."/>
            <person name="Eisen J.A."/>
            <person name="Markowitz V."/>
            <person name="Kyrpides N.C."/>
            <person name="Klenk H.-P."/>
            <person name="Hugenholtz P."/>
        </authorList>
    </citation>
    <scope>NUCLEOTIDE SEQUENCE [LARGE SCALE GENOMIC DNA]</scope>
    <source>
        <strain evidence="14">DSM 14684 / CIP 108061 / JCM 11494 / NBRC 100937 / ID131577</strain>
    </source>
</reference>
<comment type="subcellular location">
    <subcellularLocation>
        <location evidence="11">Cytoplasm</location>
    </subcellularLocation>
</comment>
<keyword evidence="11" id="KW-0963">Cytoplasm</keyword>
<dbReference type="GO" id="GO:0005524">
    <property type="term" value="F:ATP binding"/>
    <property type="evidence" value="ECO:0007669"/>
    <property type="project" value="UniProtKB-UniRule"/>
</dbReference>
<dbReference type="eggNOG" id="COG0194">
    <property type="taxonomic scope" value="Bacteria"/>
</dbReference>
<reference evidence="14" key="2">
    <citation type="submission" date="2010-01" db="EMBL/GenBank/DDBJ databases">
        <title>The complete genome of Conexibacter woesei DSM 14684.</title>
        <authorList>
            <consortium name="US DOE Joint Genome Institute (JGI-PGF)"/>
            <person name="Lucas S."/>
            <person name="Copeland A."/>
            <person name="Lapidus A."/>
            <person name="Glavina del Rio T."/>
            <person name="Dalin E."/>
            <person name="Tice H."/>
            <person name="Bruce D."/>
            <person name="Goodwin L."/>
            <person name="Pitluck S."/>
            <person name="Kyrpides N."/>
            <person name="Mavromatis K."/>
            <person name="Ivanova N."/>
            <person name="Mikhailova N."/>
            <person name="Chertkov O."/>
            <person name="Brettin T."/>
            <person name="Detter J.C."/>
            <person name="Han C."/>
            <person name="Larimer F."/>
            <person name="Land M."/>
            <person name="Hauser L."/>
            <person name="Markowitz V."/>
            <person name="Cheng J.-F."/>
            <person name="Hugenholtz P."/>
            <person name="Woyke T."/>
            <person name="Wu D."/>
            <person name="Pukall R."/>
            <person name="Steenblock K."/>
            <person name="Schneider S."/>
            <person name="Klenk H.-P."/>
            <person name="Eisen J.A."/>
        </authorList>
    </citation>
    <scope>NUCLEOTIDE SEQUENCE [LARGE SCALE GENOMIC DNA]</scope>
    <source>
        <strain evidence="14">DSM 14684 / CIP 108061 / JCM 11494 / NBRC 100937 / ID131577</strain>
    </source>
</reference>